<dbReference type="EMBL" id="JBHFNQ010000254">
    <property type="protein sequence ID" value="MFB2881905.1"/>
    <property type="molecule type" value="Genomic_DNA"/>
</dbReference>
<proteinExistence type="predicted"/>
<keyword evidence="3" id="KW-0328">Glycosyltransferase</keyword>
<dbReference type="RefSeq" id="WP_413274870.1">
    <property type="nucleotide sequence ID" value="NZ_JBHFNQ010000254.1"/>
</dbReference>
<dbReference type="Gene3D" id="3.40.50.2000">
    <property type="entry name" value="Glycogen Phosphorylase B"/>
    <property type="match status" value="2"/>
</dbReference>
<evidence type="ECO:0000313" key="4">
    <source>
        <dbReference type="Proteomes" id="UP001576774"/>
    </source>
</evidence>
<gene>
    <name evidence="3" type="ORF">ACE1CC_34090</name>
</gene>
<keyword evidence="4" id="KW-1185">Reference proteome</keyword>
<dbReference type="EC" id="2.4.-.-" evidence="3"/>
<dbReference type="PANTHER" id="PTHR46401">
    <property type="entry name" value="GLYCOSYLTRANSFERASE WBBK-RELATED"/>
    <property type="match status" value="1"/>
</dbReference>
<dbReference type="PANTHER" id="PTHR46401:SF2">
    <property type="entry name" value="GLYCOSYLTRANSFERASE WBBK-RELATED"/>
    <property type="match status" value="1"/>
</dbReference>
<dbReference type="SUPFAM" id="SSF53756">
    <property type="entry name" value="UDP-Glycosyltransferase/glycogen phosphorylase"/>
    <property type="match status" value="1"/>
</dbReference>
<protein>
    <submittedName>
        <fullName evidence="3">Glycosyltransferase family 4 protein</fullName>
        <ecNumber evidence="3">2.4.-.-</ecNumber>
    </submittedName>
</protein>
<dbReference type="GO" id="GO:0016757">
    <property type="term" value="F:glycosyltransferase activity"/>
    <property type="evidence" value="ECO:0007669"/>
    <property type="project" value="UniProtKB-KW"/>
</dbReference>
<evidence type="ECO:0000259" key="2">
    <source>
        <dbReference type="Pfam" id="PF00534"/>
    </source>
</evidence>
<accession>A0ABV4XGG9</accession>
<dbReference type="CDD" id="cd03801">
    <property type="entry name" value="GT4_PimA-like"/>
    <property type="match status" value="1"/>
</dbReference>
<evidence type="ECO:0000256" key="1">
    <source>
        <dbReference type="ARBA" id="ARBA00022679"/>
    </source>
</evidence>
<dbReference type="Proteomes" id="UP001576774">
    <property type="component" value="Unassembled WGS sequence"/>
</dbReference>
<keyword evidence="1 3" id="KW-0808">Transferase</keyword>
<dbReference type="InterPro" id="IPR001296">
    <property type="entry name" value="Glyco_trans_1"/>
</dbReference>
<sequence>MNIAYITEFDLKSLDRTGWRKSQLGHWGRSYYIAKALKDKLTTVCYLGPLNKKKAILPRLKSKIYKNIFQQVYHPWAEPIFNQDYARQIERKLLDIEANIILSPDINFLAYLNCSQPIVLWVDTIYAGLINYYPEYINLCPETKQHLINMDRLALTKCSMIIFSSEWTAKTAILNYDFDKSKLRIVPFGANIEENRDFDEIDNLVKSRKAKPCKLLFMGVDWFRKGGPLALEVAKELNKKGINTELTIVGCQPIASEPLPSFVKSLGFIDKSKQEGVEQINKLLAESHFFILPSQAECYGHVFCEANSFGLPCLATNTGGIPTVIRDNINGKSFSIDANISDYCNYITYLMNNYQEYVKLALSSFVEYQTRLNWTVAGQTVKNLLRELI</sequence>
<dbReference type="Pfam" id="PF00534">
    <property type="entry name" value="Glycos_transf_1"/>
    <property type="match status" value="1"/>
</dbReference>
<organism evidence="3 4">
    <name type="scientific">Floridaenema aerugineum BLCC-F46</name>
    <dbReference type="NCBI Taxonomy" id="3153654"/>
    <lineage>
        <taxon>Bacteria</taxon>
        <taxon>Bacillati</taxon>
        <taxon>Cyanobacteriota</taxon>
        <taxon>Cyanophyceae</taxon>
        <taxon>Oscillatoriophycideae</taxon>
        <taxon>Aerosakkonematales</taxon>
        <taxon>Aerosakkonemataceae</taxon>
        <taxon>Floridanema</taxon>
        <taxon>Floridanema aerugineum</taxon>
    </lineage>
</organism>
<feature type="domain" description="Glycosyl transferase family 1" evidence="2">
    <location>
        <begin position="209"/>
        <end position="359"/>
    </location>
</feature>
<reference evidence="3 4" key="1">
    <citation type="submission" date="2024-09" db="EMBL/GenBank/DDBJ databases">
        <title>Floridaenema gen nov. (Aerosakkonemataceae, Aerosakkonematales ord. nov., Cyanobacteria) from benthic tropical and subtropical fresh waters, with the description of four new species.</title>
        <authorList>
            <person name="Moretto J.A."/>
            <person name="Berthold D.E."/>
            <person name="Lefler F.W."/>
            <person name="Huang I.-S."/>
            <person name="Laughinghouse H. IV."/>
        </authorList>
    </citation>
    <scope>NUCLEOTIDE SEQUENCE [LARGE SCALE GENOMIC DNA]</scope>
    <source>
        <strain evidence="3 4">BLCC-F46</strain>
    </source>
</reference>
<evidence type="ECO:0000313" key="3">
    <source>
        <dbReference type="EMBL" id="MFB2881905.1"/>
    </source>
</evidence>
<name>A0ABV4XGG9_9CYAN</name>
<comment type="caution">
    <text evidence="3">The sequence shown here is derived from an EMBL/GenBank/DDBJ whole genome shotgun (WGS) entry which is preliminary data.</text>
</comment>